<sequence>MLATIQAHYNIGDIIFQLASFLILIGFAAAVIVFAVKFVKGMKSRNARLQRIEEKVDELASERHK</sequence>
<keyword evidence="1" id="KW-0812">Transmembrane</keyword>
<dbReference type="EMBL" id="CP147407">
    <property type="protein sequence ID" value="WXB98111.1"/>
    <property type="molecule type" value="Genomic_DNA"/>
</dbReference>
<protein>
    <recommendedName>
        <fullName evidence="4">DUF4083 domain-containing protein</fullName>
    </recommendedName>
</protein>
<accession>A0ABZ2NJX6</accession>
<evidence type="ECO:0008006" key="4">
    <source>
        <dbReference type="Google" id="ProtNLM"/>
    </source>
</evidence>
<organism evidence="2 3">
    <name type="scientific">Metabacillus sediminis</name>
    <dbReference type="NCBI Taxonomy" id="3117746"/>
    <lineage>
        <taxon>Bacteria</taxon>
        <taxon>Bacillati</taxon>
        <taxon>Bacillota</taxon>
        <taxon>Bacilli</taxon>
        <taxon>Bacillales</taxon>
        <taxon>Bacillaceae</taxon>
        <taxon>Metabacillus</taxon>
    </lineage>
</organism>
<keyword evidence="3" id="KW-1185">Reference proteome</keyword>
<keyword evidence="1" id="KW-0472">Membrane</keyword>
<feature type="transmembrane region" description="Helical" evidence="1">
    <location>
        <begin position="14"/>
        <end position="39"/>
    </location>
</feature>
<evidence type="ECO:0000313" key="3">
    <source>
        <dbReference type="Proteomes" id="UP001377337"/>
    </source>
</evidence>
<proteinExistence type="predicted"/>
<reference evidence="2 3" key="1">
    <citation type="submission" date="2024-02" db="EMBL/GenBank/DDBJ databases">
        <title>Seven novel Bacillus-like species.</title>
        <authorList>
            <person name="Liu G."/>
        </authorList>
    </citation>
    <scope>NUCLEOTIDE SEQUENCE [LARGE SCALE GENOMIC DNA]</scope>
    <source>
        <strain evidence="2 3">FJAT-52054</strain>
    </source>
</reference>
<dbReference type="RefSeq" id="WP_338780992.1">
    <property type="nucleotide sequence ID" value="NZ_CP147407.1"/>
</dbReference>
<evidence type="ECO:0000313" key="2">
    <source>
        <dbReference type="EMBL" id="WXB98111.1"/>
    </source>
</evidence>
<dbReference type="Proteomes" id="UP001377337">
    <property type="component" value="Chromosome"/>
</dbReference>
<name>A0ABZ2NJX6_9BACI</name>
<evidence type="ECO:0000256" key="1">
    <source>
        <dbReference type="SAM" id="Phobius"/>
    </source>
</evidence>
<keyword evidence="1" id="KW-1133">Transmembrane helix</keyword>
<gene>
    <name evidence="2" type="ORF">WCV65_06440</name>
</gene>